<proteinExistence type="inferred from homology"/>
<name>A0AA88PWE6_9TELE</name>
<evidence type="ECO:0000256" key="4">
    <source>
        <dbReference type="ARBA" id="ARBA00022989"/>
    </source>
</evidence>
<gene>
    <name evidence="6" type="ORF">Q8A67_008251</name>
</gene>
<dbReference type="EMBL" id="JAUYZG010000007">
    <property type="protein sequence ID" value="KAK2903538.1"/>
    <property type="molecule type" value="Genomic_DNA"/>
</dbReference>
<accession>A0AA88PWE6</accession>
<keyword evidence="4" id="KW-1133">Transmembrane helix</keyword>
<evidence type="ECO:0000313" key="6">
    <source>
        <dbReference type="EMBL" id="KAK2903538.1"/>
    </source>
</evidence>
<dbReference type="GO" id="GO:0016020">
    <property type="term" value="C:membrane"/>
    <property type="evidence" value="ECO:0007669"/>
    <property type="project" value="UniProtKB-SubCell"/>
</dbReference>
<comment type="similarity">
    <text evidence="2">Belongs to the CD225/Dispanin family.</text>
</comment>
<evidence type="ECO:0000256" key="2">
    <source>
        <dbReference type="ARBA" id="ARBA00006843"/>
    </source>
</evidence>
<dbReference type="Proteomes" id="UP001187343">
    <property type="component" value="Unassembled WGS sequence"/>
</dbReference>
<evidence type="ECO:0000256" key="5">
    <source>
        <dbReference type="ARBA" id="ARBA00023136"/>
    </source>
</evidence>
<comment type="caution">
    <text evidence="6">The sequence shown here is derived from an EMBL/GenBank/DDBJ whole genome shotgun (WGS) entry which is preliminary data.</text>
</comment>
<organism evidence="6 7">
    <name type="scientific">Cirrhinus molitorella</name>
    <name type="common">mud carp</name>
    <dbReference type="NCBI Taxonomy" id="172907"/>
    <lineage>
        <taxon>Eukaryota</taxon>
        <taxon>Metazoa</taxon>
        <taxon>Chordata</taxon>
        <taxon>Craniata</taxon>
        <taxon>Vertebrata</taxon>
        <taxon>Euteleostomi</taxon>
        <taxon>Actinopterygii</taxon>
        <taxon>Neopterygii</taxon>
        <taxon>Teleostei</taxon>
        <taxon>Ostariophysi</taxon>
        <taxon>Cypriniformes</taxon>
        <taxon>Cyprinidae</taxon>
        <taxon>Labeoninae</taxon>
        <taxon>Labeonini</taxon>
        <taxon>Cirrhinus</taxon>
    </lineage>
</organism>
<reference evidence="6" key="1">
    <citation type="submission" date="2023-08" db="EMBL/GenBank/DDBJ databases">
        <title>Chromosome-level Genome Assembly of mud carp (Cirrhinus molitorella).</title>
        <authorList>
            <person name="Liu H."/>
        </authorList>
    </citation>
    <scope>NUCLEOTIDE SEQUENCE</scope>
    <source>
        <strain evidence="6">Prfri</strain>
        <tissue evidence="6">Muscle</tissue>
    </source>
</reference>
<dbReference type="AlphaFoldDB" id="A0AA88PWE6"/>
<evidence type="ECO:0000256" key="3">
    <source>
        <dbReference type="ARBA" id="ARBA00022692"/>
    </source>
</evidence>
<dbReference type="InterPro" id="IPR007593">
    <property type="entry name" value="CD225/Dispanin_fam"/>
</dbReference>
<keyword evidence="5" id="KW-0472">Membrane</keyword>
<dbReference type="Pfam" id="PF04505">
    <property type="entry name" value="CD225"/>
    <property type="match status" value="1"/>
</dbReference>
<dbReference type="InterPro" id="IPR051423">
    <property type="entry name" value="CD225/Dispanin"/>
</dbReference>
<evidence type="ECO:0000313" key="7">
    <source>
        <dbReference type="Proteomes" id="UP001187343"/>
    </source>
</evidence>
<evidence type="ECO:0000256" key="1">
    <source>
        <dbReference type="ARBA" id="ARBA00004370"/>
    </source>
</evidence>
<protein>
    <submittedName>
        <fullName evidence="6">Uncharacterized protein</fullName>
    </submittedName>
</protein>
<keyword evidence="3" id="KW-0812">Transmembrane</keyword>
<comment type="subcellular location">
    <subcellularLocation>
        <location evidence="1">Membrane</location>
    </subcellularLocation>
</comment>
<dbReference type="PANTHER" id="PTHR14948:SF46">
    <property type="entry name" value="DISPANIN SUBFAMILY A MEMBER 2B-LIKE-RELATED"/>
    <property type="match status" value="1"/>
</dbReference>
<dbReference type="PANTHER" id="PTHR14948">
    <property type="entry name" value="NG5"/>
    <property type="match status" value="1"/>
</dbReference>
<sequence length="139" mass="14987">MEQSLPPVYLQDGNDGGSPYAVHPGSILLHPQVQNQHTQPVVIVQPSANMRHHPPAKPVPDYMGYSIFTTLCCCICLGGCALHFSRATRTANAAGQRKEAASNSQTALILNHVALVVGIILAGAYLINQLYFSDKMHNP</sequence>
<keyword evidence="7" id="KW-1185">Reference proteome</keyword>